<dbReference type="GO" id="GO:0016491">
    <property type="term" value="F:oxidoreductase activity"/>
    <property type="evidence" value="ECO:0007669"/>
    <property type="project" value="UniProtKB-KW"/>
</dbReference>
<dbReference type="Pfam" id="PF14226">
    <property type="entry name" value="DIOX_N"/>
    <property type="match status" value="1"/>
</dbReference>
<evidence type="ECO:0000256" key="1">
    <source>
        <dbReference type="ARBA" id="ARBA00008056"/>
    </source>
</evidence>
<proteinExistence type="inferred from homology"/>
<dbReference type="GO" id="GO:0044283">
    <property type="term" value="P:small molecule biosynthetic process"/>
    <property type="evidence" value="ECO:0007669"/>
    <property type="project" value="UniProtKB-ARBA"/>
</dbReference>
<dbReference type="Gene3D" id="2.60.120.330">
    <property type="entry name" value="B-lactam Antibiotic, Isopenicillin N Synthase, Chain"/>
    <property type="match status" value="1"/>
</dbReference>
<comment type="similarity">
    <text evidence="1 2">Belongs to the iron/ascorbate-dependent oxidoreductase family.</text>
</comment>
<organism evidence="4 5">
    <name type="scientific">Periconia macrospinosa</name>
    <dbReference type="NCBI Taxonomy" id="97972"/>
    <lineage>
        <taxon>Eukaryota</taxon>
        <taxon>Fungi</taxon>
        <taxon>Dikarya</taxon>
        <taxon>Ascomycota</taxon>
        <taxon>Pezizomycotina</taxon>
        <taxon>Dothideomycetes</taxon>
        <taxon>Pleosporomycetidae</taxon>
        <taxon>Pleosporales</taxon>
        <taxon>Massarineae</taxon>
        <taxon>Periconiaceae</taxon>
        <taxon>Periconia</taxon>
    </lineage>
</organism>
<dbReference type="AlphaFoldDB" id="A0A2V1DBK7"/>
<dbReference type="GO" id="GO:0046872">
    <property type="term" value="F:metal ion binding"/>
    <property type="evidence" value="ECO:0007669"/>
    <property type="project" value="UniProtKB-KW"/>
</dbReference>
<sequence>MANITVDHAVAQDDLVIPLIDFAPFLSADPVQKKQTAQAVLNGFQNAGFIYLKNHGIPESTVSNVFANSAKFFARPQEQKDALSWYSPEANRGYSAQGREKVTDLEEQGDVGKLRAAIPDLKESLEIGREGEKGMPNMWPPEVEGDEDAKVFKEVMIKFHDTCKELHMQLMRAIALGMGIEENWFDSFTDRGDNTLRLLHYPGVPKSVFKRQDGQLQVRAGEHSDYGSATLLFQDSRGGLQVRSPKGTFVNATPIPGTIVVNAGDLLARWSNDTIKSTKHRVVEPPPKKEDIDAEDTSDSYPPRYSVAYFCNPNFDRLIEAIPGTFEEKGKKYEAVTSGDYLVRRLTSTY</sequence>
<dbReference type="PANTHER" id="PTHR47990">
    <property type="entry name" value="2-OXOGLUTARATE (2OG) AND FE(II)-DEPENDENT OXYGENASE SUPERFAMILY PROTEIN-RELATED"/>
    <property type="match status" value="1"/>
</dbReference>
<evidence type="ECO:0000259" key="3">
    <source>
        <dbReference type="PROSITE" id="PS51471"/>
    </source>
</evidence>
<dbReference type="EMBL" id="KZ805494">
    <property type="protein sequence ID" value="PVH95507.1"/>
    <property type="molecule type" value="Genomic_DNA"/>
</dbReference>
<name>A0A2V1DBK7_9PLEO</name>
<dbReference type="STRING" id="97972.A0A2V1DBK7"/>
<dbReference type="PROSITE" id="PS51471">
    <property type="entry name" value="FE2OG_OXY"/>
    <property type="match status" value="1"/>
</dbReference>
<dbReference type="InterPro" id="IPR050231">
    <property type="entry name" value="Iron_ascorbate_oxido_reductase"/>
</dbReference>
<keyword evidence="5" id="KW-1185">Reference proteome</keyword>
<dbReference type="InterPro" id="IPR026992">
    <property type="entry name" value="DIOX_N"/>
</dbReference>
<reference evidence="4 5" key="1">
    <citation type="journal article" date="2018" name="Sci. Rep.">
        <title>Comparative genomics provides insights into the lifestyle and reveals functional heterogeneity of dark septate endophytic fungi.</title>
        <authorList>
            <person name="Knapp D.G."/>
            <person name="Nemeth J.B."/>
            <person name="Barry K."/>
            <person name="Hainaut M."/>
            <person name="Henrissat B."/>
            <person name="Johnson J."/>
            <person name="Kuo A."/>
            <person name="Lim J.H.P."/>
            <person name="Lipzen A."/>
            <person name="Nolan M."/>
            <person name="Ohm R.A."/>
            <person name="Tamas L."/>
            <person name="Grigoriev I.V."/>
            <person name="Spatafora J.W."/>
            <person name="Nagy L.G."/>
            <person name="Kovacs G.M."/>
        </authorList>
    </citation>
    <scope>NUCLEOTIDE SEQUENCE [LARGE SCALE GENOMIC DNA]</scope>
    <source>
        <strain evidence="4 5">DSE2036</strain>
    </source>
</reference>
<dbReference type="Pfam" id="PF03171">
    <property type="entry name" value="2OG-FeII_Oxy"/>
    <property type="match status" value="1"/>
</dbReference>
<dbReference type="SUPFAM" id="SSF51197">
    <property type="entry name" value="Clavaminate synthase-like"/>
    <property type="match status" value="1"/>
</dbReference>
<dbReference type="InterPro" id="IPR005123">
    <property type="entry name" value="Oxoglu/Fe-dep_dioxygenase_dom"/>
</dbReference>
<dbReference type="InterPro" id="IPR044861">
    <property type="entry name" value="IPNS-like_FE2OG_OXY"/>
</dbReference>
<keyword evidence="2" id="KW-0560">Oxidoreductase</keyword>
<evidence type="ECO:0000313" key="5">
    <source>
        <dbReference type="Proteomes" id="UP000244855"/>
    </source>
</evidence>
<keyword evidence="2" id="KW-0479">Metal-binding</keyword>
<evidence type="ECO:0000256" key="2">
    <source>
        <dbReference type="RuleBase" id="RU003682"/>
    </source>
</evidence>
<dbReference type="FunFam" id="2.60.120.330:FF:000030">
    <property type="entry name" value="Thymine dioxygenase"/>
    <property type="match status" value="1"/>
</dbReference>
<keyword evidence="2" id="KW-0408">Iron</keyword>
<protein>
    <submittedName>
        <fullName evidence="4">Clavaminate synthase-like protein</fullName>
    </submittedName>
</protein>
<evidence type="ECO:0000313" key="4">
    <source>
        <dbReference type="EMBL" id="PVH95507.1"/>
    </source>
</evidence>
<accession>A0A2V1DBK7</accession>
<dbReference type="PRINTS" id="PR00682">
    <property type="entry name" value="IPNSYNTHASE"/>
</dbReference>
<feature type="domain" description="Fe2OG dioxygenase" evidence="3">
    <location>
        <begin position="192"/>
        <end position="313"/>
    </location>
</feature>
<dbReference type="OrthoDB" id="288590at2759"/>
<dbReference type="Proteomes" id="UP000244855">
    <property type="component" value="Unassembled WGS sequence"/>
</dbReference>
<dbReference type="InterPro" id="IPR027443">
    <property type="entry name" value="IPNS-like_sf"/>
</dbReference>
<gene>
    <name evidence="4" type="ORF">DM02DRAFT_617880</name>
</gene>